<accession>A0A1I3L8Q4</accession>
<proteinExistence type="predicted"/>
<gene>
    <name evidence="1" type="ORF">SAMN04487893_101226</name>
</gene>
<keyword evidence="2" id="KW-1185">Reference proteome</keyword>
<dbReference type="OrthoDB" id="5502211at2"/>
<evidence type="ECO:0000313" key="1">
    <source>
        <dbReference type="EMBL" id="SFI81087.1"/>
    </source>
</evidence>
<sequence>MLYQNVFIEFYEQVISSINDGTFAKLTLAKTIGDTELKNIYVRLHILENGGYNFALTSRYKTEEVENFYSSDELFNVLSSYIKNPFLTFLLFTTERDLTFKVNKKNAGSIIQQEPTFKNASPVMLEMIQKGIIKL</sequence>
<dbReference type="AlphaFoldDB" id="A0A1I3L8Q4"/>
<dbReference type="STRING" id="1150112.SAMN04487893_101226"/>
<evidence type="ECO:0000313" key="2">
    <source>
        <dbReference type="Proteomes" id="UP000243887"/>
    </source>
</evidence>
<protein>
    <submittedName>
        <fullName evidence="1">Uncharacterized protein</fullName>
    </submittedName>
</protein>
<reference evidence="2" key="1">
    <citation type="submission" date="2016-10" db="EMBL/GenBank/DDBJ databases">
        <authorList>
            <person name="Varghese N."/>
            <person name="Submissions S."/>
        </authorList>
    </citation>
    <scope>NUCLEOTIDE SEQUENCE [LARGE SCALE GENOMIC DNA]</scope>
    <source>
        <strain evidence="2">DSM 26542</strain>
    </source>
</reference>
<dbReference type="RefSeq" id="WP_090677606.1">
    <property type="nucleotide sequence ID" value="NZ_FORU01000001.1"/>
</dbReference>
<name>A0A1I3L8Q4_9FLAO</name>
<dbReference type="Proteomes" id="UP000243887">
    <property type="component" value="Unassembled WGS sequence"/>
</dbReference>
<dbReference type="EMBL" id="FORU01000001">
    <property type="protein sequence ID" value="SFI81087.1"/>
    <property type="molecule type" value="Genomic_DNA"/>
</dbReference>
<organism evidence="1 2">
    <name type="scientific">Myroides guanonis</name>
    <dbReference type="NCBI Taxonomy" id="1150112"/>
    <lineage>
        <taxon>Bacteria</taxon>
        <taxon>Pseudomonadati</taxon>
        <taxon>Bacteroidota</taxon>
        <taxon>Flavobacteriia</taxon>
        <taxon>Flavobacteriales</taxon>
        <taxon>Flavobacteriaceae</taxon>
        <taxon>Myroides</taxon>
    </lineage>
</organism>